<gene>
    <name evidence="6" type="ORF">DC487_12530</name>
</gene>
<organism evidence="6 7">
    <name type="scientific">Sphingobacterium corticibacter</name>
    <dbReference type="NCBI Taxonomy" id="2171749"/>
    <lineage>
        <taxon>Bacteria</taxon>
        <taxon>Pseudomonadati</taxon>
        <taxon>Bacteroidota</taxon>
        <taxon>Sphingobacteriia</taxon>
        <taxon>Sphingobacteriales</taxon>
        <taxon>Sphingobacteriaceae</taxon>
        <taxon>Sphingobacterium</taxon>
    </lineage>
</organism>
<dbReference type="OrthoDB" id="9803035at2"/>
<keyword evidence="3 6" id="KW-0012">Acyltransferase</keyword>
<comment type="caution">
    <text evidence="6">The sequence shown here is derived from an EMBL/GenBank/DDBJ whole genome shotgun (WGS) entry which is preliminary data.</text>
</comment>
<dbReference type="AlphaFoldDB" id="A0A2T8HHP9"/>
<evidence type="ECO:0000313" key="7">
    <source>
        <dbReference type="Proteomes" id="UP000245627"/>
    </source>
</evidence>
<evidence type="ECO:0000313" key="6">
    <source>
        <dbReference type="EMBL" id="PVH24930.1"/>
    </source>
</evidence>
<feature type="transmembrane region" description="Helical" evidence="4">
    <location>
        <begin position="12"/>
        <end position="32"/>
    </location>
</feature>
<dbReference type="PANTHER" id="PTHR10434:SF11">
    <property type="entry name" value="1-ACYL-SN-GLYCEROL-3-PHOSPHATE ACYLTRANSFERASE"/>
    <property type="match status" value="1"/>
</dbReference>
<dbReference type="RefSeq" id="WP_116776308.1">
    <property type="nucleotide sequence ID" value="NZ_QDKG01000004.1"/>
</dbReference>
<dbReference type="GO" id="GO:0006654">
    <property type="term" value="P:phosphatidic acid biosynthetic process"/>
    <property type="evidence" value="ECO:0007669"/>
    <property type="project" value="TreeGrafter"/>
</dbReference>
<evidence type="ECO:0000256" key="2">
    <source>
        <dbReference type="ARBA" id="ARBA00022679"/>
    </source>
</evidence>
<dbReference type="SUPFAM" id="SSF69593">
    <property type="entry name" value="Glycerol-3-phosphate (1)-acyltransferase"/>
    <property type="match status" value="1"/>
</dbReference>
<dbReference type="PANTHER" id="PTHR10434">
    <property type="entry name" value="1-ACYL-SN-GLYCEROL-3-PHOSPHATE ACYLTRANSFERASE"/>
    <property type="match status" value="1"/>
</dbReference>
<keyword evidence="4" id="KW-1133">Transmembrane helix</keyword>
<evidence type="ECO:0000259" key="5">
    <source>
        <dbReference type="SMART" id="SM00563"/>
    </source>
</evidence>
<comment type="pathway">
    <text evidence="1">Lipid metabolism.</text>
</comment>
<evidence type="ECO:0000256" key="1">
    <source>
        <dbReference type="ARBA" id="ARBA00005189"/>
    </source>
</evidence>
<protein>
    <submittedName>
        <fullName evidence="6">1-acyl-sn-glycerol-3-phosphate acyltransferase</fullName>
    </submittedName>
</protein>
<feature type="domain" description="Phospholipid/glycerol acyltransferase" evidence="5">
    <location>
        <begin position="76"/>
        <end position="196"/>
    </location>
</feature>
<dbReference type="EMBL" id="QDKG01000004">
    <property type="protein sequence ID" value="PVH24930.1"/>
    <property type="molecule type" value="Genomic_DNA"/>
</dbReference>
<evidence type="ECO:0000256" key="4">
    <source>
        <dbReference type="SAM" id="Phobius"/>
    </source>
</evidence>
<dbReference type="SMART" id="SM00563">
    <property type="entry name" value="PlsC"/>
    <property type="match status" value="1"/>
</dbReference>
<accession>A0A2T8HHP9</accession>
<keyword evidence="4" id="KW-0812">Transmembrane</keyword>
<dbReference type="Pfam" id="PF01553">
    <property type="entry name" value="Acyltransferase"/>
    <property type="match status" value="1"/>
</dbReference>
<keyword evidence="7" id="KW-1185">Reference proteome</keyword>
<dbReference type="CDD" id="cd07989">
    <property type="entry name" value="LPLAT_AGPAT-like"/>
    <property type="match status" value="1"/>
</dbReference>
<dbReference type="InterPro" id="IPR002123">
    <property type="entry name" value="Plipid/glycerol_acylTrfase"/>
</dbReference>
<reference evidence="6 7" key="1">
    <citation type="submission" date="2018-04" db="EMBL/GenBank/DDBJ databases">
        <title>Sphingobacterium cortibacter sp. nov.</title>
        <authorList>
            <person name="Li Y."/>
        </authorList>
    </citation>
    <scope>NUCLEOTIDE SEQUENCE [LARGE SCALE GENOMIC DNA]</scope>
    <source>
        <strain evidence="6 7">2c-3</strain>
    </source>
</reference>
<dbReference type="Proteomes" id="UP000245627">
    <property type="component" value="Unassembled WGS sequence"/>
</dbReference>
<keyword evidence="2 6" id="KW-0808">Transferase</keyword>
<keyword evidence="4" id="KW-0472">Membrane</keyword>
<name>A0A2T8HHP9_9SPHI</name>
<proteinExistence type="predicted"/>
<sequence>MRKIIGYLLSPLFYAAFGVLIVIFHPIQWLCLKLGGYRAHKWSVDMLNAGLVSCNYLLFNRVQFIDNKQLPTGKPIVFVANHQSMYDIPPLIFFLRRFHGKFISKLELANAGIPSISFNLKHGGAANIDRKDPKQSIAEILKLAQHMHNQKWSAFIFPEGTRTKTGQMKAFSVGGIATLLKKNPDALVVPIAIKGSYKMVQWGMFPLRPFTPMSWEVLAPIEKGDLLLDEIVLAAENAIRAKVEA</sequence>
<dbReference type="GO" id="GO:0003841">
    <property type="term" value="F:1-acylglycerol-3-phosphate O-acyltransferase activity"/>
    <property type="evidence" value="ECO:0007669"/>
    <property type="project" value="TreeGrafter"/>
</dbReference>
<evidence type="ECO:0000256" key="3">
    <source>
        <dbReference type="ARBA" id="ARBA00023315"/>
    </source>
</evidence>